<keyword evidence="3" id="KW-1185">Reference proteome</keyword>
<dbReference type="EMBL" id="CP104213">
    <property type="protein sequence ID" value="UWX64848.1"/>
    <property type="molecule type" value="Genomic_DNA"/>
</dbReference>
<reference evidence="2" key="1">
    <citation type="submission" date="2022-09" db="EMBL/GenBank/DDBJ databases">
        <title>genome sequence of Deinococcus rubellus.</title>
        <authorList>
            <person name="Srinivasan S."/>
        </authorList>
    </citation>
    <scope>NUCLEOTIDE SEQUENCE</scope>
    <source>
        <strain evidence="2">Ant6</strain>
    </source>
</reference>
<dbReference type="InterPro" id="IPR016181">
    <property type="entry name" value="Acyl_CoA_acyltransferase"/>
</dbReference>
<dbReference type="RefSeq" id="WP_260561107.1">
    <property type="nucleotide sequence ID" value="NZ_BAABEC010000069.1"/>
</dbReference>
<dbReference type="SUPFAM" id="SSF55729">
    <property type="entry name" value="Acyl-CoA N-acyltransferases (Nat)"/>
    <property type="match status" value="1"/>
</dbReference>
<dbReference type="PANTHER" id="PTHR43415:SF3">
    <property type="entry name" value="GNAT-FAMILY ACETYLTRANSFERASE"/>
    <property type="match status" value="1"/>
</dbReference>
<accession>A0ABY5YI95</accession>
<evidence type="ECO:0000259" key="1">
    <source>
        <dbReference type="PROSITE" id="PS51186"/>
    </source>
</evidence>
<dbReference type="PANTHER" id="PTHR43415">
    <property type="entry name" value="SPERMIDINE N(1)-ACETYLTRANSFERASE"/>
    <property type="match status" value="1"/>
</dbReference>
<name>A0ABY5YI95_9DEIO</name>
<dbReference type="Proteomes" id="UP001060261">
    <property type="component" value="Chromosome"/>
</dbReference>
<organism evidence="2 3">
    <name type="scientific">Deinococcus rubellus</name>
    <dbReference type="NCBI Taxonomy" id="1889240"/>
    <lineage>
        <taxon>Bacteria</taxon>
        <taxon>Thermotogati</taxon>
        <taxon>Deinococcota</taxon>
        <taxon>Deinococci</taxon>
        <taxon>Deinococcales</taxon>
        <taxon>Deinococcaceae</taxon>
        <taxon>Deinococcus</taxon>
    </lineage>
</organism>
<gene>
    <name evidence="2" type="ORF">N0D28_04085</name>
</gene>
<dbReference type="PROSITE" id="PS51186">
    <property type="entry name" value="GNAT"/>
    <property type="match status" value="1"/>
</dbReference>
<evidence type="ECO:0000313" key="2">
    <source>
        <dbReference type="EMBL" id="UWX64848.1"/>
    </source>
</evidence>
<sequence length="170" mass="18959">MTDLDQLKLRPLRPGDEEDAVRWAADEGFCRAADWTLNLAPDKVREHWRKTVAGLGLDFLRLGVELHDALVGHVDLACLTAHSGEFGIVIERPRWRQGVGLAAGRLLLAHAFGTLELEEVTATVHTPNLPSHALMRRLGFAEEGEAEPEQYQGEVVAVTRYTLKRQDYSP</sequence>
<dbReference type="Gene3D" id="3.40.630.30">
    <property type="match status" value="1"/>
</dbReference>
<proteinExistence type="predicted"/>
<feature type="domain" description="N-acetyltransferase" evidence="1">
    <location>
        <begin position="7"/>
        <end position="162"/>
    </location>
</feature>
<dbReference type="InterPro" id="IPR000182">
    <property type="entry name" value="GNAT_dom"/>
</dbReference>
<dbReference type="Pfam" id="PF13302">
    <property type="entry name" value="Acetyltransf_3"/>
    <property type="match status" value="1"/>
</dbReference>
<protein>
    <submittedName>
        <fullName evidence="2">GNAT family N-acetyltransferase</fullName>
    </submittedName>
</protein>
<evidence type="ECO:0000313" key="3">
    <source>
        <dbReference type="Proteomes" id="UP001060261"/>
    </source>
</evidence>